<name>A0A329TJX4_9FIRM</name>
<dbReference type="Proteomes" id="UP000251634">
    <property type="component" value="Unassembled WGS sequence"/>
</dbReference>
<dbReference type="RefSeq" id="WP_112115600.1">
    <property type="nucleotide sequence ID" value="NZ_PRKZ01000004.1"/>
</dbReference>
<gene>
    <name evidence="2" type="ORF">C4N25_07835</name>
</gene>
<evidence type="ECO:0000313" key="2">
    <source>
        <dbReference type="EMBL" id="RAW50081.1"/>
    </source>
</evidence>
<reference evidence="2 3" key="1">
    <citation type="submission" date="2018-02" db="EMBL/GenBank/DDBJ databases">
        <title>Complete genome sequencing of Faecalibacterium prausnitzii strains isolated from the human gut.</title>
        <authorList>
            <person name="Fitzgerald B.C."/>
            <person name="Shkoporov A.N."/>
            <person name="Ross P.R."/>
            <person name="Hill C."/>
        </authorList>
    </citation>
    <scope>NUCLEOTIDE SEQUENCE [LARGE SCALE GENOMIC DNA]</scope>
    <source>
        <strain evidence="2 3">APC942/8-14-2</strain>
    </source>
</reference>
<feature type="signal peptide" evidence="1">
    <location>
        <begin position="1"/>
        <end position="29"/>
    </location>
</feature>
<dbReference type="NCBIfam" id="TIGR01409">
    <property type="entry name" value="TAT_signal_seq"/>
    <property type="match status" value="1"/>
</dbReference>
<comment type="caution">
    <text evidence="2">The sequence shown here is derived from an EMBL/GenBank/DDBJ whole genome shotgun (WGS) entry which is preliminary data.</text>
</comment>
<organism evidence="2 3">
    <name type="scientific">Faecalibacterium prausnitzii</name>
    <dbReference type="NCBI Taxonomy" id="853"/>
    <lineage>
        <taxon>Bacteria</taxon>
        <taxon>Bacillati</taxon>
        <taxon>Bacillota</taxon>
        <taxon>Clostridia</taxon>
        <taxon>Eubacteriales</taxon>
        <taxon>Oscillospiraceae</taxon>
        <taxon>Faecalibacterium</taxon>
    </lineage>
</organism>
<dbReference type="AlphaFoldDB" id="A0A329TJX4"/>
<evidence type="ECO:0000256" key="1">
    <source>
        <dbReference type="SAM" id="SignalP"/>
    </source>
</evidence>
<dbReference type="EMBL" id="PRKZ01000004">
    <property type="protein sequence ID" value="RAW50081.1"/>
    <property type="molecule type" value="Genomic_DNA"/>
</dbReference>
<evidence type="ECO:0008006" key="4">
    <source>
        <dbReference type="Google" id="ProtNLM"/>
    </source>
</evidence>
<dbReference type="InterPro" id="IPR019546">
    <property type="entry name" value="TAT_signal_bac_arc"/>
</dbReference>
<sequence length="163" mass="17831">MGYEVSRRSFLKGAAALAVATAASGLLTACGGGKEDGYTIGEYTVYLSLQSYGWMNEKKNPYGFVIPEVNIKGKKSGFNNKSYKEMFALKVGDVEFKLDENKHVTLIQGKRADCLPKFTTTDETAYNAAISGEKTLEFSITLSGQTQTFVVDLKNKKINLKTA</sequence>
<dbReference type="Pfam" id="PF10518">
    <property type="entry name" value="TAT_signal"/>
    <property type="match status" value="1"/>
</dbReference>
<dbReference type="PROSITE" id="PS51257">
    <property type="entry name" value="PROKAR_LIPOPROTEIN"/>
    <property type="match status" value="1"/>
</dbReference>
<evidence type="ECO:0000313" key="3">
    <source>
        <dbReference type="Proteomes" id="UP000251634"/>
    </source>
</evidence>
<feature type="chain" id="PRO_5039444205" description="Twin-arginine translocation signal domain-containing protein" evidence="1">
    <location>
        <begin position="30"/>
        <end position="163"/>
    </location>
</feature>
<accession>A0A329TJX4</accession>
<keyword evidence="1" id="KW-0732">Signal</keyword>
<dbReference type="InterPro" id="IPR006311">
    <property type="entry name" value="TAT_signal"/>
</dbReference>
<protein>
    <recommendedName>
        <fullName evidence="4">Twin-arginine translocation signal domain-containing protein</fullName>
    </recommendedName>
</protein>
<proteinExistence type="predicted"/>
<dbReference type="PROSITE" id="PS51318">
    <property type="entry name" value="TAT"/>
    <property type="match status" value="1"/>
</dbReference>